<dbReference type="EMBL" id="KV425952">
    <property type="protein sequence ID" value="KZV95746.1"/>
    <property type="molecule type" value="Genomic_DNA"/>
</dbReference>
<evidence type="ECO:0000313" key="2">
    <source>
        <dbReference type="Proteomes" id="UP000077266"/>
    </source>
</evidence>
<proteinExistence type="predicted"/>
<keyword evidence="2" id="KW-1185">Reference proteome</keyword>
<protein>
    <submittedName>
        <fullName evidence="1">Uncharacterized protein</fullName>
    </submittedName>
</protein>
<evidence type="ECO:0000313" key="1">
    <source>
        <dbReference type="EMBL" id="KZV95746.1"/>
    </source>
</evidence>
<sequence>MPLPYELRYPIGGRVDWARLNPTAKAKARELAPRRMKDFGLAWRCVSCPAPFKSSNTVRSPRGMVLCGTISDATLYSSATAS</sequence>
<reference evidence="1 2" key="1">
    <citation type="journal article" date="2016" name="Mol. Biol. Evol.">
        <title>Comparative Genomics of Early-Diverging Mushroom-Forming Fungi Provides Insights into the Origins of Lignocellulose Decay Capabilities.</title>
        <authorList>
            <person name="Nagy L.G."/>
            <person name="Riley R."/>
            <person name="Tritt A."/>
            <person name="Adam C."/>
            <person name="Daum C."/>
            <person name="Floudas D."/>
            <person name="Sun H."/>
            <person name="Yadav J.S."/>
            <person name="Pangilinan J."/>
            <person name="Larsson K.H."/>
            <person name="Matsuura K."/>
            <person name="Barry K."/>
            <person name="Labutti K."/>
            <person name="Kuo R."/>
            <person name="Ohm R.A."/>
            <person name="Bhattacharya S.S."/>
            <person name="Shirouzu T."/>
            <person name="Yoshinaga Y."/>
            <person name="Martin F.M."/>
            <person name="Grigoriev I.V."/>
            <person name="Hibbett D.S."/>
        </authorList>
    </citation>
    <scope>NUCLEOTIDE SEQUENCE [LARGE SCALE GENOMIC DNA]</scope>
    <source>
        <strain evidence="1 2">HHB12029</strain>
    </source>
</reference>
<dbReference type="AlphaFoldDB" id="A0A165K3U3"/>
<name>A0A165K3U3_EXIGL</name>
<dbReference type="InParanoid" id="A0A165K3U3"/>
<dbReference type="Proteomes" id="UP000077266">
    <property type="component" value="Unassembled WGS sequence"/>
</dbReference>
<organism evidence="1 2">
    <name type="scientific">Exidia glandulosa HHB12029</name>
    <dbReference type="NCBI Taxonomy" id="1314781"/>
    <lineage>
        <taxon>Eukaryota</taxon>
        <taxon>Fungi</taxon>
        <taxon>Dikarya</taxon>
        <taxon>Basidiomycota</taxon>
        <taxon>Agaricomycotina</taxon>
        <taxon>Agaricomycetes</taxon>
        <taxon>Auriculariales</taxon>
        <taxon>Exidiaceae</taxon>
        <taxon>Exidia</taxon>
    </lineage>
</organism>
<gene>
    <name evidence="1" type="ORF">EXIGLDRAFT_765946</name>
</gene>
<accession>A0A165K3U3</accession>